<dbReference type="InterPro" id="IPR035892">
    <property type="entry name" value="C2_domain_sf"/>
</dbReference>
<dbReference type="InterPro" id="IPR000008">
    <property type="entry name" value="C2_dom"/>
</dbReference>
<feature type="domain" description="C2" evidence="1">
    <location>
        <begin position="1"/>
        <end position="105"/>
    </location>
</feature>
<evidence type="ECO:0000313" key="3">
    <source>
        <dbReference type="Proteomes" id="UP000607653"/>
    </source>
</evidence>
<gene>
    <name evidence="2" type="ORF">HUJ06_006627</name>
</gene>
<protein>
    <recommendedName>
        <fullName evidence="1">C2 domain-containing protein</fullName>
    </recommendedName>
</protein>
<organism evidence="2 3">
    <name type="scientific">Nelumbo nucifera</name>
    <name type="common">Sacred lotus</name>
    <dbReference type="NCBI Taxonomy" id="4432"/>
    <lineage>
        <taxon>Eukaryota</taxon>
        <taxon>Viridiplantae</taxon>
        <taxon>Streptophyta</taxon>
        <taxon>Embryophyta</taxon>
        <taxon>Tracheophyta</taxon>
        <taxon>Spermatophyta</taxon>
        <taxon>Magnoliopsida</taxon>
        <taxon>Proteales</taxon>
        <taxon>Nelumbonaceae</taxon>
        <taxon>Nelumbo</taxon>
    </lineage>
</organism>
<dbReference type="EMBL" id="DUZY01000004">
    <property type="protein sequence ID" value="DAD35987.1"/>
    <property type="molecule type" value="Genomic_DNA"/>
</dbReference>
<dbReference type="Pfam" id="PF00168">
    <property type="entry name" value="C2"/>
    <property type="match status" value="1"/>
</dbReference>
<dbReference type="AlphaFoldDB" id="A0A822YTX9"/>
<accession>A0A822YTX9</accession>
<comment type="caution">
    <text evidence="2">The sequence shown here is derived from an EMBL/GenBank/DDBJ whole genome shotgun (WGS) entry which is preliminary data.</text>
</comment>
<proteinExistence type="predicted"/>
<dbReference type="SUPFAM" id="SSF49562">
    <property type="entry name" value="C2 domain (Calcium/lipid-binding domain, CaLB)"/>
    <property type="match status" value="1"/>
</dbReference>
<dbReference type="Proteomes" id="UP000607653">
    <property type="component" value="Unassembled WGS sequence"/>
</dbReference>
<evidence type="ECO:0000313" key="2">
    <source>
        <dbReference type="EMBL" id="DAD35987.1"/>
    </source>
</evidence>
<evidence type="ECO:0000259" key="1">
    <source>
        <dbReference type="PROSITE" id="PS50004"/>
    </source>
</evidence>
<dbReference type="Gene3D" id="2.60.40.150">
    <property type="entry name" value="C2 domain"/>
    <property type="match status" value="1"/>
</dbReference>
<keyword evidence="3" id="KW-1185">Reference proteome</keyword>
<reference evidence="2 3" key="1">
    <citation type="journal article" date="2020" name="Mol. Biol. Evol.">
        <title>Distinct Expression and Methylation Patterns for Genes with Different Fates following a Single Whole-Genome Duplication in Flowering Plants.</title>
        <authorList>
            <person name="Shi T."/>
            <person name="Rahmani R.S."/>
            <person name="Gugger P.F."/>
            <person name="Wang M."/>
            <person name="Li H."/>
            <person name="Zhang Y."/>
            <person name="Li Z."/>
            <person name="Wang Q."/>
            <person name="Van de Peer Y."/>
            <person name="Marchal K."/>
            <person name="Chen J."/>
        </authorList>
    </citation>
    <scope>NUCLEOTIDE SEQUENCE [LARGE SCALE GENOMIC DNA]</scope>
    <source>
        <tissue evidence="2">Leaf</tissue>
    </source>
</reference>
<name>A0A822YTX9_NELNU</name>
<sequence>MERYRTVNITIVSAEIFMARSDIRVYAETYMDDDPGEKKLTGEERGLNPKWGTTMRFEVREKMLRRNRLIIKLRRKRSLVSDKTIGKVRISRNDLVNHGELNQALYYNVYKDRLLSSPERRGRLIVSFRLEEVCYRKVPNKVMQFFKGVAKFGFKTVFGFGFPSSSG</sequence>
<dbReference type="PROSITE" id="PS50004">
    <property type="entry name" value="C2"/>
    <property type="match status" value="1"/>
</dbReference>